<gene>
    <name evidence="1" type="ORF">NUH22_07600</name>
</gene>
<dbReference type="Gene3D" id="2.160.10.10">
    <property type="entry name" value="Hexapeptide repeat proteins"/>
    <property type="match status" value="1"/>
</dbReference>
<evidence type="ECO:0000313" key="2">
    <source>
        <dbReference type="Proteomes" id="UP001060018"/>
    </source>
</evidence>
<proteinExistence type="predicted"/>
<dbReference type="RefSeq" id="WP_195181380.1">
    <property type="nucleotide sequence ID" value="NZ_CP102487.1"/>
</dbReference>
<dbReference type="InterPro" id="IPR011004">
    <property type="entry name" value="Trimer_LpxA-like_sf"/>
</dbReference>
<accession>A0AA95BRL4</accession>
<sequence length="45" mass="5016">MIASNSVVAKDLEPYTMVGGVPAWVNRHRFEPETVQALQPSAWCE</sequence>
<dbReference type="Proteomes" id="UP001060018">
    <property type="component" value="Chromosome"/>
</dbReference>
<reference evidence="1" key="1">
    <citation type="journal article" date="2022" name="Pest Manag. Sci.">
        <title>Glutamicibacter halophytocola-mediated host fitness of potato tuber moth on Solanaceae crops.</title>
        <authorList>
            <person name="Wang W."/>
            <person name="Xiao G."/>
            <person name="Du G."/>
            <person name="Chang L."/>
            <person name="Yang Y."/>
            <person name="Ye J."/>
            <person name="Chen B."/>
        </authorList>
    </citation>
    <scope>NUCLEOTIDE SEQUENCE</scope>
    <source>
        <strain evidence="1">S2</strain>
    </source>
</reference>
<dbReference type="SUPFAM" id="SSF51161">
    <property type="entry name" value="Trimeric LpxA-like enzymes"/>
    <property type="match status" value="1"/>
</dbReference>
<dbReference type="AlphaFoldDB" id="A0AA95BRL4"/>
<dbReference type="EMBL" id="CP102487">
    <property type="protein sequence ID" value="UUX60461.1"/>
    <property type="molecule type" value="Genomic_DNA"/>
</dbReference>
<evidence type="ECO:0000313" key="1">
    <source>
        <dbReference type="EMBL" id="UUX60461.1"/>
    </source>
</evidence>
<name>A0AA95BRL4_9MICC</name>
<protein>
    <submittedName>
        <fullName evidence="1">Uncharacterized protein</fullName>
    </submittedName>
</protein>
<organism evidence="1 2">
    <name type="scientific">Glutamicibacter halophytocola</name>
    <dbReference type="NCBI Taxonomy" id="1933880"/>
    <lineage>
        <taxon>Bacteria</taxon>
        <taxon>Bacillati</taxon>
        <taxon>Actinomycetota</taxon>
        <taxon>Actinomycetes</taxon>
        <taxon>Micrococcales</taxon>
        <taxon>Micrococcaceae</taxon>
        <taxon>Glutamicibacter</taxon>
    </lineage>
</organism>